<evidence type="ECO:0000256" key="4">
    <source>
        <dbReference type="ARBA" id="ARBA00023163"/>
    </source>
</evidence>
<feature type="compositionally biased region" description="Polar residues" evidence="8">
    <location>
        <begin position="50"/>
        <end position="61"/>
    </location>
</feature>
<dbReference type="Gene3D" id="1.10.10.2670">
    <property type="entry name" value="E3 ubiquitin-protein ligase"/>
    <property type="match status" value="1"/>
</dbReference>
<keyword evidence="3" id="KW-0805">Transcription regulation</keyword>
<dbReference type="GO" id="GO:0032968">
    <property type="term" value="P:positive regulation of transcription elongation by RNA polymerase II"/>
    <property type="evidence" value="ECO:0007669"/>
    <property type="project" value="TreeGrafter"/>
</dbReference>
<evidence type="ECO:0000256" key="2">
    <source>
        <dbReference type="ARBA" id="ARBA00009171"/>
    </source>
</evidence>
<comment type="similarity">
    <text evidence="2 6">Belongs to the ELL/occludin family.</text>
</comment>
<keyword evidence="5" id="KW-0539">Nucleus</keyword>
<dbReference type="InterPro" id="IPR042065">
    <property type="entry name" value="E3_ELL-like"/>
</dbReference>
<protein>
    <submittedName>
        <fullName evidence="10">(pine wood nematode) hypothetical protein</fullName>
    </submittedName>
</protein>
<dbReference type="GO" id="GO:0042795">
    <property type="term" value="P:snRNA transcription by RNA polymerase II"/>
    <property type="evidence" value="ECO:0007669"/>
    <property type="project" value="TreeGrafter"/>
</dbReference>
<feature type="domain" description="OCEL" evidence="9">
    <location>
        <begin position="501"/>
        <end position="610"/>
    </location>
</feature>
<dbReference type="AlphaFoldDB" id="A0A7I8WTM0"/>
<dbReference type="Proteomes" id="UP000659654">
    <property type="component" value="Unassembled WGS sequence"/>
</dbReference>
<dbReference type="Pfam" id="PF10390">
    <property type="entry name" value="ELL"/>
    <property type="match status" value="1"/>
</dbReference>
<dbReference type="PANTHER" id="PTHR23288:SF17">
    <property type="entry name" value="RNA POLYMERASE II ELONGATION FACTOR ELL"/>
    <property type="match status" value="1"/>
</dbReference>
<evidence type="ECO:0000259" key="9">
    <source>
        <dbReference type="PROSITE" id="PS51980"/>
    </source>
</evidence>
<evidence type="ECO:0000256" key="1">
    <source>
        <dbReference type="ARBA" id="ARBA00004123"/>
    </source>
</evidence>
<dbReference type="SUPFAM" id="SSF144292">
    <property type="entry name" value="occludin/ELL-like"/>
    <property type="match status" value="1"/>
</dbReference>
<dbReference type="GO" id="GO:0008023">
    <property type="term" value="C:transcription elongation factor complex"/>
    <property type="evidence" value="ECO:0007669"/>
    <property type="project" value="InterPro"/>
</dbReference>
<sequence length="656" mass="72836">MRRGWRPALSLRFVDRKTPLTRGNERRTAEQSKALSLDFLSERNEKQKKNSPQSASPVQSPDRNHDLPHSQKPVLGKLHSDEKARSRRSFMLKLTDECNQALSKAIEMNWPVRVISTKTGVIVDVGIGPNISTKFNCSQQTLNGTLDAVCQDAPTSFQTISSVKTKLVVNATEKTFAETREKAAKLVEQELKKKTKETELSKNNMANRKRPLNVIPPNGKPNVFAKPSPSLPKRTSPPLPTTATKALRPSTAANGSKVSSAVTGLVQNKSELLKKSVRERVVHLCAGGKYKSEEEVLDRLKFEGFSKKDNLDDLLEQAKSVLTEVAIHDLDALTIKPECYNEIDIKWPGFVSSEKARARRLISTQSQNTSMNVAPTRKSGVAPVLAPSAPHGSGVSSKSQAPSTPVNIPESLSSRNGLPSRSPAIEPPHEDDKLRKRLASPIIPPRPLKVSKHDSPELAVTSSASSTASPVSDLPKRPVNPNLDFSKHTQGSMSIPVQCSTDWDKVFPMVQDSETAVRYHELFESEYPIYRKCYEKLAKVSAEFSDLKRSFDRAPLGSSEQKEILRQIYDRYHDYQSDGEFYNCRTRHANLHGKLAVLKRRITEWDQRMLNGRDLPGFDGQRGNVRHRRSLSSGNSASSTTSMDSSGSGPHGYDEY</sequence>
<evidence type="ECO:0000256" key="7">
    <source>
        <dbReference type="SAM" id="Coils"/>
    </source>
</evidence>
<evidence type="ECO:0000313" key="10">
    <source>
        <dbReference type="EMBL" id="CAD5226710.1"/>
    </source>
</evidence>
<dbReference type="SMR" id="A0A7I8WTM0"/>
<dbReference type="Gene3D" id="6.10.140.340">
    <property type="match status" value="1"/>
</dbReference>
<reference evidence="10" key="1">
    <citation type="submission" date="2020-09" db="EMBL/GenBank/DDBJ databases">
        <authorList>
            <person name="Kikuchi T."/>
        </authorList>
    </citation>
    <scope>NUCLEOTIDE SEQUENCE</scope>
    <source>
        <strain evidence="10">Ka4C1</strain>
    </source>
</reference>
<dbReference type="PROSITE" id="PS51980">
    <property type="entry name" value="OCEL"/>
    <property type="match status" value="1"/>
</dbReference>
<dbReference type="SUPFAM" id="SSF46785">
    <property type="entry name" value="Winged helix' DNA-binding domain"/>
    <property type="match status" value="1"/>
</dbReference>
<evidence type="ECO:0000256" key="6">
    <source>
        <dbReference type="PROSITE-ProRule" id="PRU01324"/>
    </source>
</evidence>
<feature type="region of interest" description="Disordered" evidence="8">
    <location>
        <begin position="363"/>
        <end position="490"/>
    </location>
</feature>
<dbReference type="InterPro" id="IPR010844">
    <property type="entry name" value="Occludin_ELL"/>
</dbReference>
<dbReference type="InterPro" id="IPR036390">
    <property type="entry name" value="WH_DNA-bd_sf"/>
</dbReference>
<gene>
    <name evidence="10" type="ORF">BXYJ_LOCUS9255</name>
</gene>
<proteinExistence type="inferred from homology"/>
<evidence type="ECO:0000313" key="11">
    <source>
        <dbReference type="Proteomes" id="UP000659654"/>
    </source>
</evidence>
<dbReference type="Proteomes" id="UP000582659">
    <property type="component" value="Unassembled WGS sequence"/>
</dbReference>
<dbReference type="Pfam" id="PF07303">
    <property type="entry name" value="Occludin_ELL"/>
    <property type="match status" value="1"/>
</dbReference>
<keyword evidence="4" id="KW-0804">Transcription</keyword>
<feature type="region of interest" description="Disordered" evidence="8">
    <location>
        <begin position="16"/>
        <end position="82"/>
    </location>
</feature>
<feature type="region of interest" description="Disordered" evidence="8">
    <location>
        <begin position="209"/>
        <end position="254"/>
    </location>
</feature>
<dbReference type="EMBL" id="CAJFDI010000004">
    <property type="protein sequence ID" value="CAD5226710.1"/>
    <property type="molecule type" value="Genomic_DNA"/>
</dbReference>
<dbReference type="GO" id="GO:0000987">
    <property type="term" value="F:cis-regulatory region sequence-specific DNA binding"/>
    <property type="evidence" value="ECO:0007669"/>
    <property type="project" value="TreeGrafter"/>
</dbReference>
<dbReference type="GO" id="GO:0006368">
    <property type="term" value="P:transcription elongation by RNA polymerase II"/>
    <property type="evidence" value="ECO:0007669"/>
    <property type="project" value="InterPro"/>
</dbReference>
<keyword evidence="7" id="KW-0175">Coiled coil</keyword>
<dbReference type="InterPro" id="IPR019464">
    <property type="entry name" value="ELL_N"/>
</dbReference>
<feature type="region of interest" description="Disordered" evidence="8">
    <location>
        <begin position="616"/>
        <end position="656"/>
    </location>
</feature>
<accession>A0A7I8WTM0</accession>
<dbReference type="PANTHER" id="PTHR23288">
    <property type="entry name" value="OCCLUDIN AND RNA POLYMERASE II ELONGATION FACTOR ELL"/>
    <property type="match status" value="1"/>
</dbReference>
<evidence type="ECO:0000256" key="3">
    <source>
        <dbReference type="ARBA" id="ARBA00023015"/>
    </source>
</evidence>
<feature type="compositionally biased region" description="Basic and acidic residues" evidence="8">
    <location>
        <begin position="16"/>
        <end position="30"/>
    </location>
</feature>
<feature type="coiled-coil region" evidence="7">
    <location>
        <begin position="169"/>
        <end position="197"/>
    </location>
</feature>
<evidence type="ECO:0000256" key="5">
    <source>
        <dbReference type="ARBA" id="ARBA00023242"/>
    </source>
</evidence>
<feature type="compositionally biased region" description="Polar residues" evidence="8">
    <location>
        <begin position="394"/>
        <end position="419"/>
    </location>
</feature>
<dbReference type="EMBL" id="CAJFCV020000004">
    <property type="protein sequence ID" value="CAG9116111.1"/>
    <property type="molecule type" value="Genomic_DNA"/>
</dbReference>
<organism evidence="10 11">
    <name type="scientific">Bursaphelenchus xylophilus</name>
    <name type="common">Pinewood nematode worm</name>
    <name type="synonym">Aphelenchoides xylophilus</name>
    <dbReference type="NCBI Taxonomy" id="6326"/>
    <lineage>
        <taxon>Eukaryota</taxon>
        <taxon>Metazoa</taxon>
        <taxon>Ecdysozoa</taxon>
        <taxon>Nematoda</taxon>
        <taxon>Chromadorea</taxon>
        <taxon>Rhabditida</taxon>
        <taxon>Tylenchina</taxon>
        <taxon>Tylenchomorpha</taxon>
        <taxon>Aphelenchoidea</taxon>
        <taxon>Aphelenchoididae</taxon>
        <taxon>Bursaphelenchus</taxon>
    </lineage>
</organism>
<feature type="compositionally biased region" description="Low complexity" evidence="8">
    <location>
        <begin position="459"/>
        <end position="472"/>
    </location>
</feature>
<dbReference type="OrthoDB" id="6284217at2759"/>
<feature type="compositionally biased region" description="Polar residues" evidence="8">
    <location>
        <begin position="363"/>
        <end position="373"/>
    </location>
</feature>
<comment type="caution">
    <text evidence="10">The sequence shown here is derived from an EMBL/GenBank/DDBJ whole genome shotgun (WGS) entry which is preliminary data.</text>
</comment>
<keyword evidence="11" id="KW-1185">Reference proteome</keyword>
<name>A0A7I8WTM0_BURXY</name>
<evidence type="ECO:0000256" key="8">
    <source>
        <dbReference type="SAM" id="MobiDB-lite"/>
    </source>
</evidence>
<dbReference type="InterPro" id="IPR031176">
    <property type="entry name" value="ELL/occludin"/>
</dbReference>
<comment type="subcellular location">
    <subcellularLocation>
        <location evidence="1">Nucleus</location>
    </subcellularLocation>
</comment>
<feature type="compositionally biased region" description="Low complexity" evidence="8">
    <location>
        <begin position="631"/>
        <end position="648"/>
    </location>
</feature>